<dbReference type="EMBL" id="JACIID010000004">
    <property type="protein sequence ID" value="MBB4535640.1"/>
    <property type="molecule type" value="Genomic_DNA"/>
</dbReference>
<comment type="caution">
    <text evidence="2">The sequence shown here is derived from an EMBL/GenBank/DDBJ whole genome shotgun (WGS) entry which is preliminary data.</text>
</comment>
<evidence type="ECO:0000313" key="3">
    <source>
        <dbReference type="EMBL" id="MBB4535640.1"/>
    </source>
</evidence>
<dbReference type="AlphaFoldDB" id="A0A7W6VBC1"/>
<name>A0A7W6VBC1_RHIET</name>
<proteinExistence type="predicted"/>
<organism evidence="2 5">
    <name type="scientific">Rhizobium etli</name>
    <dbReference type="NCBI Taxonomy" id="29449"/>
    <lineage>
        <taxon>Bacteria</taxon>
        <taxon>Pseudomonadati</taxon>
        <taxon>Pseudomonadota</taxon>
        <taxon>Alphaproteobacteria</taxon>
        <taxon>Hyphomicrobiales</taxon>
        <taxon>Rhizobiaceae</taxon>
        <taxon>Rhizobium/Agrobacterium group</taxon>
        <taxon>Rhizobium</taxon>
    </lineage>
</organism>
<evidence type="ECO:0000313" key="5">
    <source>
        <dbReference type="Proteomes" id="UP000557344"/>
    </source>
</evidence>
<evidence type="ECO:0000313" key="2">
    <source>
        <dbReference type="EMBL" id="MBB4480035.1"/>
    </source>
</evidence>
<accession>A0A7W6VBC1</accession>
<evidence type="ECO:0000313" key="4">
    <source>
        <dbReference type="Proteomes" id="UP000523431"/>
    </source>
</evidence>
<dbReference type="Proteomes" id="UP000557344">
    <property type="component" value="Unassembled WGS sequence"/>
</dbReference>
<reference evidence="4 5" key="1">
    <citation type="submission" date="2020-08" db="EMBL/GenBank/DDBJ databases">
        <title>Genomic Encyclopedia of Type Strains, Phase IV (KMG-V): Genome sequencing to study the core and pangenomes of soil and plant-associated prokaryotes.</title>
        <authorList>
            <person name="Whitman W."/>
        </authorList>
    </citation>
    <scope>NUCLEOTIDE SEQUENCE [LARGE SCALE GENOMIC DNA]</scope>
    <source>
        <strain evidence="2 5">SEMIA 471</strain>
        <strain evidence="3 4">SEMIA 489</strain>
    </source>
</reference>
<evidence type="ECO:0000256" key="1">
    <source>
        <dbReference type="SAM" id="MobiDB-lite"/>
    </source>
</evidence>
<protein>
    <submittedName>
        <fullName evidence="2">Uncharacterized protein</fullName>
    </submittedName>
</protein>
<gene>
    <name evidence="2" type="ORF">GGE46_002616</name>
    <name evidence="3" type="ORF">GGE57_002389</name>
</gene>
<dbReference type="Proteomes" id="UP000523431">
    <property type="component" value="Unassembled WGS sequence"/>
</dbReference>
<dbReference type="EMBL" id="JACIHU010000004">
    <property type="protein sequence ID" value="MBB4480035.1"/>
    <property type="molecule type" value="Genomic_DNA"/>
</dbReference>
<sequence>MRATCNGERKRDNAKNAKFHRPIQMINPGEH</sequence>
<feature type="region of interest" description="Disordered" evidence="1">
    <location>
        <begin position="1"/>
        <end position="31"/>
    </location>
</feature>